<proteinExistence type="predicted"/>
<dbReference type="InterPro" id="IPR001005">
    <property type="entry name" value="SANT/Myb"/>
</dbReference>
<evidence type="ECO:0000313" key="3">
    <source>
        <dbReference type="Proteomes" id="UP000799764"/>
    </source>
</evidence>
<dbReference type="AlphaFoldDB" id="A0A9P4UHC9"/>
<reference evidence="2" key="1">
    <citation type="journal article" date="2020" name="Stud. Mycol.">
        <title>101 Dothideomycetes genomes: a test case for predicting lifestyles and emergence of pathogens.</title>
        <authorList>
            <person name="Haridas S."/>
            <person name="Albert R."/>
            <person name="Binder M."/>
            <person name="Bloem J."/>
            <person name="Labutti K."/>
            <person name="Salamov A."/>
            <person name="Andreopoulos B."/>
            <person name="Baker S."/>
            <person name="Barry K."/>
            <person name="Bills G."/>
            <person name="Bluhm B."/>
            <person name="Cannon C."/>
            <person name="Castanera R."/>
            <person name="Culley D."/>
            <person name="Daum C."/>
            <person name="Ezra D."/>
            <person name="Gonzalez J."/>
            <person name="Henrissat B."/>
            <person name="Kuo A."/>
            <person name="Liang C."/>
            <person name="Lipzen A."/>
            <person name="Lutzoni F."/>
            <person name="Magnuson J."/>
            <person name="Mondo S."/>
            <person name="Nolan M."/>
            <person name="Ohm R."/>
            <person name="Pangilinan J."/>
            <person name="Park H.-J."/>
            <person name="Ramirez L."/>
            <person name="Alfaro M."/>
            <person name="Sun H."/>
            <person name="Tritt A."/>
            <person name="Yoshinaga Y."/>
            <person name="Zwiers L.-H."/>
            <person name="Turgeon B."/>
            <person name="Goodwin S."/>
            <person name="Spatafora J."/>
            <person name="Crous P."/>
            <person name="Grigoriev I."/>
        </authorList>
    </citation>
    <scope>NUCLEOTIDE SEQUENCE</scope>
    <source>
        <strain evidence="2">CBS 690.94</strain>
    </source>
</reference>
<feature type="non-terminal residue" evidence="2">
    <location>
        <position position="179"/>
    </location>
</feature>
<accession>A0A9P4UHC9</accession>
<evidence type="ECO:0000313" key="2">
    <source>
        <dbReference type="EMBL" id="KAF2452059.1"/>
    </source>
</evidence>
<dbReference type="Gene3D" id="1.10.10.60">
    <property type="entry name" value="Homeodomain-like"/>
    <property type="match status" value="1"/>
</dbReference>
<dbReference type="InterPro" id="IPR009057">
    <property type="entry name" value="Homeodomain-like_sf"/>
</dbReference>
<dbReference type="OrthoDB" id="4151352at2759"/>
<protein>
    <recommendedName>
        <fullName evidence="1">Myb-like domain-containing protein</fullName>
    </recommendedName>
</protein>
<dbReference type="SUPFAM" id="SSF46689">
    <property type="entry name" value="Homeodomain-like"/>
    <property type="match status" value="1"/>
</dbReference>
<feature type="domain" description="Myb-like" evidence="1">
    <location>
        <begin position="53"/>
        <end position="95"/>
    </location>
</feature>
<dbReference type="CDD" id="cd00167">
    <property type="entry name" value="SANT"/>
    <property type="match status" value="1"/>
</dbReference>
<comment type="caution">
    <text evidence="2">The sequence shown here is derived from an EMBL/GenBank/DDBJ whole genome shotgun (WGS) entry which is preliminary data.</text>
</comment>
<dbReference type="Pfam" id="PF00249">
    <property type="entry name" value="Myb_DNA-binding"/>
    <property type="match status" value="1"/>
</dbReference>
<keyword evidence="3" id="KW-1185">Reference proteome</keyword>
<dbReference type="EMBL" id="MU001492">
    <property type="protein sequence ID" value="KAF2452059.1"/>
    <property type="molecule type" value="Genomic_DNA"/>
</dbReference>
<dbReference type="Proteomes" id="UP000799764">
    <property type="component" value="Unassembled WGS sequence"/>
</dbReference>
<evidence type="ECO:0000259" key="1">
    <source>
        <dbReference type="PROSITE" id="PS50090"/>
    </source>
</evidence>
<dbReference type="InterPro" id="IPR053095">
    <property type="entry name" value="Actin-binding/GATA_Znf"/>
</dbReference>
<dbReference type="PROSITE" id="PS50090">
    <property type="entry name" value="MYB_LIKE"/>
    <property type="match status" value="1"/>
</dbReference>
<name>A0A9P4UHC9_9PLEO</name>
<organism evidence="2 3">
    <name type="scientific">Karstenula rhodostoma CBS 690.94</name>
    <dbReference type="NCBI Taxonomy" id="1392251"/>
    <lineage>
        <taxon>Eukaryota</taxon>
        <taxon>Fungi</taxon>
        <taxon>Dikarya</taxon>
        <taxon>Ascomycota</taxon>
        <taxon>Pezizomycotina</taxon>
        <taxon>Dothideomycetes</taxon>
        <taxon>Pleosporomycetidae</taxon>
        <taxon>Pleosporales</taxon>
        <taxon>Massarineae</taxon>
        <taxon>Didymosphaeriaceae</taxon>
        <taxon>Karstenula</taxon>
    </lineage>
</organism>
<dbReference type="PANTHER" id="PTHR23246">
    <property type="entry name" value="NEW-GLUE PROTEIN"/>
    <property type="match status" value="1"/>
</dbReference>
<sequence length="179" mass="20390">MPKVTRLPRGWLGDTQQYTAASPEAQLHPPSPDRCALTGSIVKSNAIAGATTWSQQDDETLINARAQGLNWNQISPKYFPSKTSNNCRKRHEWLIERQNTEQWDGVRVEVLAEAYMEVRSEMWRILGAKVNEKWQLVEQKCMEKGLKNLTQAYREAQRKEGNRLVFGDDSGIGISDVED</sequence>
<dbReference type="PANTHER" id="PTHR23246:SF13">
    <property type="entry name" value="GH12359P"/>
    <property type="match status" value="1"/>
</dbReference>
<gene>
    <name evidence="2" type="ORF">P171DRAFT_402025</name>
</gene>